<keyword evidence="2" id="KW-1185">Reference proteome</keyword>
<proteinExistence type="predicted"/>
<organism evidence="1 2">
    <name type="scientific">Polyangium mundeleinium</name>
    <dbReference type="NCBI Taxonomy" id="2995306"/>
    <lineage>
        <taxon>Bacteria</taxon>
        <taxon>Pseudomonadati</taxon>
        <taxon>Myxococcota</taxon>
        <taxon>Polyangia</taxon>
        <taxon>Polyangiales</taxon>
        <taxon>Polyangiaceae</taxon>
        <taxon>Polyangium</taxon>
    </lineage>
</organism>
<evidence type="ECO:0000313" key="2">
    <source>
        <dbReference type="Proteomes" id="UP001221411"/>
    </source>
</evidence>
<evidence type="ECO:0008006" key="3">
    <source>
        <dbReference type="Google" id="ProtNLM"/>
    </source>
</evidence>
<reference evidence="1 2" key="1">
    <citation type="submission" date="2022-11" db="EMBL/GenBank/DDBJ databases">
        <title>Minimal conservation of predation-associated metabolite biosynthetic gene clusters underscores biosynthetic potential of Myxococcota including descriptions for ten novel species: Archangium lansinium sp. nov., Myxococcus landrumus sp. nov., Nannocystis bai.</title>
        <authorList>
            <person name="Ahearne A."/>
            <person name="Stevens C."/>
            <person name="Dowd S."/>
        </authorList>
    </citation>
    <scope>NUCLEOTIDE SEQUENCE [LARGE SCALE GENOMIC DNA]</scope>
    <source>
        <strain evidence="1 2">RJM3</strain>
    </source>
</reference>
<accession>A0ABT5F3J1</accession>
<comment type="caution">
    <text evidence="1">The sequence shown here is derived from an EMBL/GenBank/DDBJ whole genome shotgun (WGS) entry which is preliminary data.</text>
</comment>
<dbReference type="RefSeq" id="WP_271927694.1">
    <property type="nucleotide sequence ID" value="NZ_JAQNDO010000001.1"/>
</dbReference>
<name>A0ABT5F3J1_9BACT</name>
<dbReference type="EMBL" id="JAQNDO010000001">
    <property type="protein sequence ID" value="MDC0748669.1"/>
    <property type="molecule type" value="Genomic_DNA"/>
</dbReference>
<gene>
    <name evidence="1" type="ORF">POL67_45495</name>
</gene>
<evidence type="ECO:0000313" key="1">
    <source>
        <dbReference type="EMBL" id="MDC0748669.1"/>
    </source>
</evidence>
<protein>
    <recommendedName>
        <fullName evidence="3">Transcriptional regulator</fullName>
    </recommendedName>
</protein>
<sequence length="47" mass="4925">MQERVRSALGAYAPAKTQHAVAQALGYPRGYVAAVLEGKPGRSRLGA</sequence>
<dbReference type="Proteomes" id="UP001221411">
    <property type="component" value="Unassembled WGS sequence"/>
</dbReference>